<accession>A0A832EJB5</accession>
<gene>
    <name evidence="2" type="ORF">ENS06_08490</name>
</gene>
<sequence length="147" mass="16644">MDGDEGRRFWQEHSERFLEMALRTDRMEILENPDGHGKKTGACGDTVEFFLLTDADGTIRRMSFHVNGCLNTVACANTVCELVEGKSVDEAWDVTPEQVIEYLQTLPRGEHHCAELAVGALYLGIADVQRKKREPWKKIYGRSADSR</sequence>
<dbReference type="EMBL" id="DSTK01000026">
    <property type="protein sequence ID" value="HFK97344.1"/>
    <property type="molecule type" value="Genomic_DNA"/>
</dbReference>
<dbReference type="GO" id="GO:0051536">
    <property type="term" value="F:iron-sulfur cluster binding"/>
    <property type="evidence" value="ECO:0007669"/>
    <property type="project" value="InterPro"/>
</dbReference>
<dbReference type="GO" id="GO:0005506">
    <property type="term" value="F:iron ion binding"/>
    <property type="evidence" value="ECO:0007669"/>
    <property type="project" value="InterPro"/>
</dbReference>
<proteinExistence type="predicted"/>
<evidence type="ECO:0000259" key="1">
    <source>
        <dbReference type="Pfam" id="PF01592"/>
    </source>
</evidence>
<dbReference type="GO" id="GO:0016226">
    <property type="term" value="P:iron-sulfur cluster assembly"/>
    <property type="evidence" value="ECO:0007669"/>
    <property type="project" value="InterPro"/>
</dbReference>
<reference evidence="2" key="1">
    <citation type="journal article" date="2020" name="mSystems">
        <title>Genome- and Community-Level Interaction Insights into Carbon Utilization and Element Cycling Functions of Hydrothermarchaeota in Hydrothermal Sediment.</title>
        <authorList>
            <person name="Zhou Z."/>
            <person name="Liu Y."/>
            <person name="Xu W."/>
            <person name="Pan J."/>
            <person name="Luo Z.H."/>
            <person name="Li M."/>
        </authorList>
    </citation>
    <scope>NUCLEOTIDE SEQUENCE [LARGE SCALE GENOMIC DNA]</scope>
    <source>
        <strain evidence="2">SpSt-456</strain>
    </source>
</reference>
<feature type="domain" description="NIF system FeS cluster assembly NifU N-terminal" evidence="1">
    <location>
        <begin position="41"/>
        <end position="133"/>
    </location>
</feature>
<name>A0A832EJB5_9BACT</name>
<dbReference type="InterPro" id="IPR002871">
    <property type="entry name" value="NIF_FeS_clus_asmbl_NifU_N"/>
</dbReference>
<dbReference type="AlphaFoldDB" id="A0A832EJB5"/>
<comment type="caution">
    <text evidence="2">The sequence shown here is derived from an EMBL/GenBank/DDBJ whole genome shotgun (WGS) entry which is preliminary data.</text>
</comment>
<protein>
    <submittedName>
        <fullName evidence="2">Iron-sulfur cluster assembly scaffold protein</fullName>
    </submittedName>
</protein>
<dbReference type="Pfam" id="PF01592">
    <property type="entry name" value="NifU_N"/>
    <property type="match status" value="1"/>
</dbReference>
<evidence type="ECO:0000313" key="2">
    <source>
        <dbReference type="EMBL" id="HFK97344.1"/>
    </source>
</evidence>
<dbReference type="Gene3D" id="3.90.1010.10">
    <property type="match status" value="1"/>
</dbReference>
<dbReference type="SUPFAM" id="SSF82649">
    <property type="entry name" value="SufE/NifU"/>
    <property type="match status" value="1"/>
</dbReference>
<organism evidence="2">
    <name type="scientific">Desulfacinum infernum</name>
    <dbReference type="NCBI Taxonomy" id="35837"/>
    <lineage>
        <taxon>Bacteria</taxon>
        <taxon>Pseudomonadati</taxon>
        <taxon>Thermodesulfobacteriota</taxon>
        <taxon>Syntrophobacteria</taxon>
        <taxon>Syntrophobacterales</taxon>
        <taxon>Syntrophobacteraceae</taxon>
        <taxon>Desulfacinum</taxon>
    </lineage>
</organism>